<feature type="domain" description="YrdC-like" evidence="12">
    <location>
        <begin position="16"/>
        <end position="185"/>
    </location>
</feature>
<dbReference type="STRING" id="158190.SpiGrapes_0454"/>
<dbReference type="GO" id="GO:0061710">
    <property type="term" value="F:L-threonylcarbamoyladenylate synthase"/>
    <property type="evidence" value="ECO:0007669"/>
    <property type="project" value="UniProtKB-EC"/>
</dbReference>
<keyword evidence="8" id="KW-0547">Nucleotide-binding</keyword>
<name>G8QW66_SPHPG</name>
<dbReference type="InterPro" id="IPR050156">
    <property type="entry name" value="TC-AMP_synthase_SUA5"/>
</dbReference>
<comment type="subcellular location">
    <subcellularLocation>
        <location evidence="1">Cytoplasm</location>
    </subcellularLocation>
</comment>
<dbReference type="KEGG" id="sgp:SpiGrapes_0454"/>
<dbReference type="GO" id="GO:0000049">
    <property type="term" value="F:tRNA binding"/>
    <property type="evidence" value="ECO:0007669"/>
    <property type="project" value="TreeGrafter"/>
</dbReference>
<dbReference type="GO" id="GO:0008033">
    <property type="term" value="P:tRNA processing"/>
    <property type="evidence" value="ECO:0007669"/>
    <property type="project" value="UniProtKB-KW"/>
</dbReference>
<dbReference type="EC" id="2.7.7.87" evidence="3"/>
<dbReference type="PROSITE" id="PS51163">
    <property type="entry name" value="YRDC"/>
    <property type="match status" value="1"/>
</dbReference>
<evidence type="ECO:0000256" key="6">
    <source>
        <dbReference type="ARBA" id="ARBA00022694"/>
    </source>
</evidence>
<dbReference type="GO" id="GO:0005524">
    <property type="term" value="F:ATP binding"/>
    <property type="evidence" value="ECO:0007669"/>
    <property type="project" value="UniProtKB-KW"/>
</dbReference>
<dbReference type="EMBL" id="CP003155">
    <property type="protein sequence ID" value="AEV28309.1"/>
    <property type="molecule type" value="Genomic_DNA"/>
</dbReference>
<dbReference type="GO" id="GO:0006450">
    <property type="term" value="P:regulation of translational fidelity"/>
    <property type="evidence" value="ECO:0007669"/>
    <property type="project" value="TreeGrafter"/>
</dbReference>
<keyword evidence="6" id="KW-0819">tRNA processing</keyword>
<dbReference type="GO" id="GO:0003725">
    <property type="term" value="F:double-stranded RNA binding"/>
    <property type="evidence" value="ECO:0007669"/>
    <property type="project" value="InterPro"/>
</dbReference>
<dbReference type="Pfam" id="PF01300">
    <property type="entry name" value="Sua5_yciO_yrdC"/>
    <property type="match status" value="1"/>
</dbReference>
<evidence type="ECO:0000256" key="8">
    <source>
        <dbReference type="ARBA" id="ARBA00022741"/>
    </source>
</evidence>
<proteinExistence type="inferred from homology"/>
<keyword evidence="4" id="KW-0963">Cytoplasm</keyword>
<dbReference type="eggNOG" id="COG0009">
    <property type="taxonomic scope" value="Bacteria"/>
</dbReference>
<dbReference type="GO" id="GO:0005737">
    <property type="term" value="C:cytoplasm"/>
    <property type="evidence" value="ECO:0007669"/>
    <property type="project" value="UniProtKB-SubCell"/>
</dbReference>
<keyword evidence="9" id="KW-0067">ATP-binding</keyword>
<keyword evidence="7" id="KW-0548">Nucleotidyltransferase</keyword>
<evidence type="ECO:0000313" key="13">
    <source>
        <dbReference type="EMBL" id="AEV28309.1"/>
    </source>
</evidence>
<dbReference type="RefSeq" id="WP_014269158.1">
    <property type="nucleotide sequence ID" value="NC_016633.1"/>
</dbReference>
<dbReference type="Gene3D" id="3.90.870.10">
    <property type="entry name" value="DHBP synthase"/>
    <property type="match status" value="1"/>
</dbReference>
<evidence type="ECO:0000313" key="14">
    <source>
        <dbReference type="Proteomes" id="UP000005632"/>
    </source>
</evidence>
<evidence type="ECO:0000259" key="12">
    <source>
        <dbReference type="PROSITE" id="PS51163"/>
    </source>
</evidence>
<dbReference type="SUPFAM" id="SSF55821">
    <property type="entry name" value="YrdC/RibB"/>
    <property type="match status" value="1"/>
</dbReference>
<dbReference type="PANTHER" id="PTHR17490:SF16">
    <property type="entry name" value="THREONYLCARBAMOYL-AMP SYNTHASE"/>
    <property type="match status" value="1"/>
</dbReference>
<dbReference type="AlphaFoldDB" id="G8QW66"/>
<dbReference type="HOGENOM" id="CLU_031397_3_2_12"/>
<evidence type="ECO:0000256" key="11">
    <source>
        <dbReference type="ARBA" id="ARBA00048366"/>
    </source>
</evidence>
<evidence type="ECO:0000256" key="7">
    <source>
        <dbReference type="ARBA" id="ARBA00022695"/>
    </source>
</evidence>
<accession>G8QW66</accession>
<sequence>MMSNSEEAQVLYRQVTGTVDKVVALLQEDKVLVLPCDTIYGLCAKVGPAEEALRNIKYRAETKPFLLLATLEQAKELCTVPEDIESVWPCSLTAILWDKQGGKTAIRVPADAFLQQVLTKLGKPIYSTSVNESGYQTITNITDIIFAFKDRVPAFVVGSEKQGTVPSTLIDCTVHPYALVRMGSYDASNLLK</sequence>
<keyword evidence="14" id="KW-1185">Reference proteome</keyword>
<dbReference type="PANTHER" id="PTHR17490">
    <property type="entry name" value="SUA5"/>
    <property type="match status" value="1"/>
</dbReference>
<organism evidence="13 14">
    <name type="scientific">Sphaerochaeta pleomorpha (strain ATCC BAA-1885 / DSM 22778 / Grapes)</name>
    <dbReference type="NCBI Taxonomy" id="158190"/>
    <lineage>
        <taxon>Bacteria</taxon>
        <taxon>Pseudomonadati</taxon>
        <taxon>Spirochaetota</taxon>
        <taxon>Spirochaetia</taxon>
        <taxon>Spirochaetales</taxon>
        <taxon>Sphaerochaetaceae</taxon>
        <taxon>Sphaerochaeta</taxon>
    </lineage>
</organism>
<gene>
    <name evidence="13" type="ordered locus">SpiGrapes_0454</name>
</gene>
<evidence type="ECO:0000256" key="2">
    <source>
        <dbReference type="ARBA" id="ARBA00007663"/>
    </source>
</evidence>
<dbReference type="Proteomes" id="UP000005632">
    <property type="component" value="Chromosome"/>
</dbReference>
<dbReference type="InterPro" id="IPR006070">
    <property type="entry name" value="Sua5-like_dom"/>
</dbReference>
<evidence type="ECO:0000256" key="4">
    <source>
        <dbReference type="ARBA" id="ARBA00022490"/>
    </source>
</evidence>
<reference evidence="13 14" key="1">
    <citation type="submission" date="2011-11" db="EMBL/GenBank/DDBJ databases">
        <title>Complete sequence of Spirochaeta sp. grapes.</title>
        <authorList>
            <consortium name="US DOE Joint Genome Institute"/>
            <person name="Lucas S."/>
            <person name="Han J."/>
            <person name="Lapidus A."/>
            <person name="Cheng J.-F."/>
            <person name="Goodwin L."/>
            <person name="Pitluck S."/>
            <person name="Peters L."/>
            <person name="Ovchinnikova G."/>
            <person name="Munk A.C."/>
            <person name="Detter J.C."/>
            <person name="Han C."/>
            <person name="Tapia R."/>
            <person name="Land M."/>
            <person name="Hauser L."/>
            <person name="Kyrpides N."/>
            <person name="Ivanova N."/>
            <person name="Pagani I."/>
            <person name="Ritalahtilisa K."/>
            <person name="Loeffler F."/>
            <person name="Woyke T."/>
        </authorList>
    </citation>
    <scope>NUCLEOTIDE SEQUENCE [LARGE SCALE GENOMIC DNA]</scope>
    <source>
        <strain evidence="14">ATCC BAA-1885 / DSM 22778 / Grapes</strain>
    </source>
</reference>
<protein>
    <recommendedName>
        <fullName evidence="10">L-threonylcarbamoyladenylate synthase</fullName>
        <ecNumber evidence="3">2.7.7.87</ecNumber>
    </recommendedName>
    <alternativeName>
        <fullName evidence="10">L-threonylcarbamoyladenylate synthase</fullName>
    </alternativeName>
</protein>
<evidence type="ECO:0000256" key="5">
    <source>
        <dbReference type="ARBA" id="ARBA00022679"/>
    </source>
</evidence>
<keyword evidence="5" id="KW-0808">Transferase</keyword>
<comment type="catalytic activity">
    <reaction evidence="11">
        <text>L-threonine + hydrogencarbonate + ATP = L-threonylcarbamoyladenylate + diphosphate + H2O</text>
        <dbReference type="Rhea" id="RHEA:36407"/>
        <dbReference type="ChEBI" id="CHEBI:15377"/>
        <dbReference type="ChEBI" id="CHEBI:17544"/>
        <dbReference type="ChEBI" id="CHEBI:30616"/>
        <dbReference type="ChEBI" id="CHEBI:33019"/>
        <dbReference type="ChEBI" id="CHEBI:57926"/>
        <dbReference type="ChEBI" id="CHEBI:73682"/>
        <dbReference type="EC" id="2.7.7.87"/>
    </reaction>
</comment>
<comment type="similarity">
    <text evidence="2">Belongs to the SUA5 family.</text>
</comment>
<evidence type="ECO:0000256" key="1">
    <source>
        <dbReference type="ARBA" id="ARBA00004496"/>
    </source>
</evidence>
<evidence type="ECO:0000256" key="3">
    <source>
        <dbReference type="ARBA" id="ARBA00012584"/>
    </source>
</evidence>
<evidence type="ECO:0000256" key="9">
    <source>
        <dbReference type="ARBA" id="ARBA00022840"/>
    </source>
</evidence>
<dbReference type="InterPro" id="IPR017945">
    <property type="entry name" value="DHBP_synth_RibB-like_a/b_dom"/>
</dbReference>
<evidence type="ECO:0000256" key="10">
    <source>
        <dbReference type="ARBA" id="ARBA00029774"/>
    </source>
</evidence>